<sequence length="97" mass="11036">MSTLTFPILWKDAHERGIKGVIELSMSDLPLKGARVRDLFPVLNTKINAKFPLERNSREVETFLLYGTRAVVQFDKPFFIVCFNHTITAVVLPLVFG</sequence>
<proteinExistence type="predicted"/>
<organism evidence="1 2">
    <name type="scientific">Phytophthora infestans (strain T30-4)</name>
    <name type="common">Potato late blight agent</name>
    <dbReference type="NCBI Taxonomy" id="403677"/>
    <lineage>
        <taxon>Eukaryota</taxon>
        <taxon>Sar</taxon>
        <taxon>Stramenopiles</taxon>
        <taxon>Oomycota</taxon>
        <taxon>Peronosporomycetes</taxon>
        <taxon>Peronosporales</taxon>
        <taxon>Peronosporaceae</taxon>
        <taxon>Phytophthora</taxon>
    </lineage>
</organism>
<dbReference type="KEGG" id="pif:PITG_08519"/>
<dbReference type="EMBL" id="DS028130">
    <property type="protein sequence ID" value="EEY54945.1"/>
    <property type="molecule type" value="Genomic_DNA"/>
</dbReference>
<evidence type="ECO:0000313" key="2">
    <source>
        <dbReference type="Proteomes" id="UP000006643"/>
    </source>
</evidence>
<keyword evidence="2" id="KW-1185">Reference proteome</keyword>
<dbReference type="Proteomes" id="UP000006643">
    <property type="component" value="Unassembled WGS sequence"/>
</dbReference>
<accession>D0NAT7</accession>
<dbReference type="VEuPathDB" id="FungiDB:PITG_08519"/>
<name>D0NAT7_PHYIT</name>
<evidence type="ECO:0000313" key="1">
    <source>
        <dbReference type="EMBL" id="EEY54945.1"/>
    </source>
</evidence>
<protein>
    <submittedName>
        <fullName evidence="1">Uncharacterized protein</fullName>
    </submittedName>
</protein>
<dbReference type="InParanoid" id="D0NAT7"/>
<gene>
    <name evidence="1" type="ORF">PITG_08519</name>
</gene>
<dbReference type="OrthoDB" id="428577at2759"/>
<dbReference type="AlphaFoldDB" id="D0NAT7"/>
<dbReference type="HOGENOM" id="CLU_2351199_0_0_1"/>
<dbReference type="GeneID" id="9475205"/>
<dbReference type="RefSeq" id="XP_002903890.1">
    <property type="nucleotide sequence ID" value="XM_002903844.1"/>
</dbReference>
<reference evidence="2" key="1">
    <citation type="journal article" date="2009" name="Nature">
        <title>Genome sequence and analysis of the Irish potato famine pathogen Phytophthora infestans.</title>
        <authorList>
            <consortium name="The Broad Institute Genome Sequencing Platform"/>
            <person name="Haas B.J."/>
            <person name="Kamoun S."/>
            <person name="Zody M.C."/>
            <person name="Jiang R.H."/>
            <person name="Handsaker R.E."/>
            <person name="Cano L.M."/>
            <person name="Grabherr M."/>
            <person name="Kodira C.D."/>
            <person name="Raffaele S."/>
            <person name="Torto-Alalibo T."/>
            <person name="Bozkurt T.O."/>
            <person name="Ah-Fong A.M."/>
            <person name="Alvarado L."/>
            <person name="Anderson V.L."/>
            <person name="Armstrong M.R."/>
            <person name="Avrova A."/>
            <person name="Baxter L."/>
            <person name="Beynon J."/>
            <person name="Boevink P.C."/>
            <person name="Bollmann S.R."/>
            <person name="Bos J.I."/>
            <person name="Bulone V."/>
            <person name="Cai G."/>
            <person name="Cakir C."/>
            <person name="Carrington J.C."/>
            <person name="Chawner M."/>
            <person name="Conti L."/>
            <person name="Costanzo S."/>
            <person name="Ewan R."/>
            <person name="Fahlgren N."/>
            <person name="Fischbach M.A."/>
            <person name="Fugelstad J."/>
            <person name="Gilroy E.M."/>
            <person name="Gnerre S."/>
            <person name="Green P.J."/>
            <person name="Grenville-Briggs L.J."/>
            <person name="Griffith J."/>
            <person name="Grunwald N.J."/>
            <person name="Horn K."/>
            <person name="Horner N.R."/>
            <person name="Hu C.H."/>
            <person name="Huitema E."/>
            <person name="Jeong D.H."/>
            <person name="Jones A.M."/>
            <person name="Jones J.D."/>
            <person name="Jones R.W."/>
            <person name="Karlsson E.K."/>
            <person name="Kunjeti S.G."/>
            <person name="Lamour K."/>
            <person name="Liu Z."/>
            <person name="Ma L."/>
            <person name="Maclean D."/>
            <person name="Chibucos M.C."/>
            <person name="McDonald H."/>
            <person name="McWalters J."/>
            <person name="Meijer H.J."/>
            <person name="Morgan W."/>
            <person name="Morris P.F."/>
            <person name="Munro C.A."/>
            <person name="O'Neill K."/>
            <person name="Ospina-Giraldo M."/>
            <person name="Pinzon A."/>
            <person name="Pritchard L."/>
            <person name="Ramsahoye B."/>
            <person name="Ren Q."/>
            <person name="Restrepo S."/>
            <person name="Roy S."/>
            <person name="Sadanandom A."/>
            <person name="Savidor A."/>
            <person name="Schornack S."/>
            <person name="Schwartz D.C."/>
            <person name="Schumann U.D."/>
            <person name="Schwessinger B."/>
            <person name="Seyer L."/>
            <person name="Sharpe T."/>
            <person name="Silvar C."/>
            <person name="Song J."/>
            <person name="Studholme D.J."/>
            <person name="Sykes S."/>
            <person name="Thines M."/>
            <person name="van de Vondervoort P.J."/>
            <person name="Phuntumart V."/>
            <person name="Wawra S."/>
            <person name="Weide R."/>
            <person name="Win J."/>
            <person name="Young C."/>
            <person name="Zhou S."/>
            <person name="Fry W."/>
            <person name="Meyers B.C."/>
            <person name="van West P."/>
            <person name="Ristaino J."/>
            <person name="Govers F."/>
            <person name="Birch P.R."/>
            <person name="Whisson S.C."/>
            <person name="Judelson H.S."/>
            <person name="Nusbaum C."/>
        </authorList>
    </citation>
    <scope>NUCLEOTIDE SEQUENCE [LARGE SCALE GENOMIC DNA]</scope>
    <source>
        <strain evidence="2">T30-4</strain>
    </source>
</reference>